<dbReference type="PANTHER" id="PTHR14859">
    <property type="entry name" value="CALCOFLUOR WHITE HYPERSENSITIVE PROTEIN PRECURSOR"/>
    <property type="match status" value="1"/>
</dbReference>
<dbReference type="GO" id="GO:0006506">
    <property type="term" value="P:GPI anchor biosynthetic process"/>
    <property type="evidence" value="ECO:0007669"/>
    <property type="project" value="TreeGrafter"/>
</dbReference>
<evidence type="ECO:0000256" key="1">
    <source>
        <dbReference type="SAM" id="MobiDB-lite"/>
    </source>
</evidence>
<feature type="region of interest" description="Disordered" evidence="1">
    <location>
        <begin position="21"/>
        <end position="71"/>
    </location>
</feature>
<dbReference type="InterPro" id="IPR051916">
    <property type="entry name" value="GPI-anchor_lipid_remodeler"/>
</dbReference>
<evidence type="ECO:0000313" key="3">
    <source>
        <dbReference type="Proteomes" id="UP001153555"/>
    </source>
</evidence>
<dbReference type="EMBL" id="CACSLK010027752">
    <property type="protein sequence ID" value="CAA0828147.1"/>
    <property type="molecule type" value="Genomic_DNA"/>
</dbReference>
<proteinExistence type="predicted"/>
<dbReference type="Proteomes" id="UP001153555">
    <property type="component" value="Unassembled WGS sequence"/>
</dbReference>
<dbReference type="GO" id="GO:0016020">
    <property type="term" value="C:membrane"/>
    <property type="evidence" value="ECO:0007669"/>
    <property type="project" value="GOC"/>
</dbReference>
<dbReference type="AlphaFoldDB" id="A0A9N7NG16"/>
<dbReference type="PANTHER" id="PTHR14859:SF0">
    <property type="entry name" value="ENDONUCLEASE_EXONUCLEASE_PHOSPHATASE FAMILY PROTEIN, EXPRESSED"/>
    <property type="match status" value="1"/>
</dbReference>
<dbReference type="GO" id="GO:0005783">
    <property type="term" value="C:endoplasmic reticulum"/>
    <property type="evidence" value="ECO:0007669"/>
    <property type="project" value="TreeGrafter"/>
</dbReference>
<dbReference type="OrthoDB" id="200415at2759"/>
<evidence type="ECO:0000313" key="2">
    <source>
        <dbReference type="EMBL" id="CAA0828147.1"/>
    </source>
</evidence>
<sequence>MLKLLNSKLRRLCLKIRWPATRRRRRPRPKVAVKNLGKSSSRSRAADQNDPAAASSAVIHPSTNTAADPGAPRTIRFATFNAAFFSMAPAVPHTGKSSNTSLAELDRGTRGSKSTSDGPKSILKHSPRHPAANPHETLTRQQKFARSRLRVSINLPDNEISLRRSGQLSFEILGGKAPERSSSARFVSTASLGGGGDWGSNRTVLEVLREVDADVVALQDVRAEEEKDMTPLSELAGALGMSEESFTTLALVLLLRTILRLRIALALLLKPFIAILFQMTF</sequence>
<organism evidence="2 3">
    <name type="scientific">Striga hermonthica</name>
    <name type="common">Purple witchweed</name>
    <name type="synonym">Buchnera hermonthica</name>
    <dbReference type="NCBI Taxonomy" id="68872"/>
    <lineage>
        <taxon>Eukaryota</taxon>
        <taxon>Viridiplantae</taxon>
        <taxon>Streptophyta</taxon>
        <taxon>Embryophyta</taxon>
        <taxon>Tracheophyta</taxon>
        <taxon>Spermatophyta</taxon>
        <taxon>Magnoliopsida</taxon>
        <taxon>eudicotyledons</taxon>
        <taxon>Gunneridae</taxon>
        <taxon>Pentapetalae</taxon>
        <taxon>asterids</taxon>
        <taxon>lamiids</taxon>
        <taxon>Lamiales</taxon>
        <taxon>Orobanchaceae</taxon>
        <taxon>Buchnereae</taxon>
        <taxon>Striga</taxon>
    </lineage>
</organism>
<feature type="compositionally biased region" description="Basic residues" evidence="1">
    <location>
        <begin position="21"/>
        <end position="31"/>
    </location>
</feature>
<protein>
    <submittedName>
        <fullName evidence="2">DNAse I-like superfamily protein</fullName>
    </submittedName>
</protein>
<keyword evidence="3" id="KW-1185">Reference proteome</keyword>
<comment type="caution">
    <text evidence="2">The sequence shown here is derived from an EMBL/GenBank/DDBJ whole genome shotgun (WGS) entry which is preliminary data.</text>
</comment>
<feature type="region of interest" description="Disordered" evidence="1">
    <location>
        <begin position="90"/>
        <end position="144"/>
    </location>
</feature>
<reference evidence="2" key="1">
    <citation type="submission" date="2019-12" db="EMBL/GenBank/DDBJ databases">
        <authorList>
            <person name="Scholes J."/>
        </authorList>
    </citation>
    <scope>NUCLEOTIDE SEQUENCE</scope>
</reference>
<accession>A0A9N7NG16</accession>
<gene>
    <name evidence="2" type="ORF">SHERM_23842</name>
</gene>
<name>A0A9N7NG16_STRHE</name>